<dbReference type="PANTHER" id="PTHR43969:SF9">
    <property type="entry name" value="GLUTATHIONE S TRANSFERASE D10, ISOFORM A-RELATED"/>
    <property type="match status" value="1"/>
</dbReference>
<dbReference type="InterPro" id="IPR004046">
    <property type="entry name" value="GST_C"/>
</dbReference>
<dbReference type="EMBL" id="OB661553">
    <property type="protein sequence ID" value="CAD7228477.1"/>
    <property type="molecule type" value="Genomic_DNA"/>
</dbReference>
<gene>
    <name evidence="1" type="ORF">CTOB1V02_LOCUS6360</name>
</gene>
<dbReference type="FunFam" id="1.20.1050.10:FF:000007">
    <property type="entry name" value="Glutathione S-transferase 1-1"/>
    <property type="match status" value="1"/>
</dbReference>
<dbReference type="Gene3D" id="1.20.1050.10">
    <property type="match status" value="1"/>
</dbReference>
<dbReference type="PANTHER" id="PTHR43969">
    <property type="entry name" value="GLUTATHIONE S TRANSFERASE D10, ISOFORM A-RELATED"/>
    <property type="match status" value="1"/>
</dbReference>
<dbReference type="InterPro" id="IPR016186">
    <property type="entry name" value="C-type_lectin-like/link_sf"/>
</dbReference>
<dbReference type="AlphaFoldDB" id="A0A7R8WDS5"/>
<dbReference type="CDD" id="cd00037">
    <property type="entry name" value="CLECT"/>
    <property type="match status" value="4"/>
</dbReference>
<dbReference type="PROSITE" id="PS50041">
    <property type="entry name" value="C_TYPE_LECTIN_2"/>
    <property type="match status" value="4"/>
</dbReference>
<organism evidence="1">
    <name type="scientific">Cyprideis torosa</name>
    <dbReference type="NCBI Taxonomy" id="163714"/>
    <lineage>
        <taxon>Eukaryota</taxon>
        <taxon>Metazoa</taxon>
        <taxon>Ecdysozoa</taxon>
        <taxon>Arthropoda</taxon>
        <taxon>Crustacea</taxon>
        <taxon>Oligostraca</taxon>
        <taxon>Ostracoda</taxon>
        <taxon>Podocopa</taxon>
        <taxon>Podocopida</taxon>
        <taxon>Cytherocopina</taxon>
        <taxon>Cytheroidea</taxon>
        <taxon>Cytherideidae</taxon>
        <taxon>Cyprideis</taxon>
    </lineage>
</organism>
<dbReference type="InterPro" id="IPR001304">
    <property type="entry name" value="C-type_lectin-like"/>
</dbReference>
<proteinExistence type="predicted"/>
<evidence type="ECO:0000313" key="1">
    <source>
        <dbReference type="EMBL" id="CAD7228477.1"/>
    </source>
</evidence>
<dbReference type="Pfam" id="PF14497">
    <property type="entry name" value="GST_C_3"/>
    <property type="match status" value="1"/>
</dbReference>
<dbReference type="SUPFAM" id="SSF56436">
    <property type="entry name" value="C-type lectin-like"/>
    <property type="match status" value="4"/>
</dbReference>
<dbReference type="Gene3D" id="3.10.100.10">
    <property type="entry name" value="Mannose-Binding Protein A, subunit A"/>
    <property type="match status" value="4"/>
</dbReference>
<dbReference type="GO" id="GO:0006749">
    <property type="term" value="P:glutathione metabolic process"/>
    <property type="evidence" value="ECO:0007669"/>
    <property type="project" value="TreeGrafter"/>
</dbReference>
<dbReference type="InterPro" id="IPR036282">
    <property type="entry name" value="Glutathione-S-Trfase_C_sf"/>
</dbReference>
<dbReference type="Pfam" id="PF00059">
    <property type="entry name" value="Lectin_C"/>
    <property type="match status" value="2"/>
</dbReference>
<dbReference type="GO" id="GO:0004364">
    <property type="term" value="F:glutathione transferase activity"/>
    <property type="evidence" value="ECO:0007669"/>
    <property type="project" value="TreeGrafter"/>
</dbReference>
<accession>A0A7R8WDS5</accession>
<dbReference type="PROSITE" id="PS50405">
    <property type="entry name" value="GST_CTER"/>
    <property type="match status" value="1"/>
</dbReference>
<dbReference type="SUPFAM" id="SSF47616">
    <property type="entry name" value="GST C-terminal domain-like"/>
    <property type="match status" value="1"/>
</dbReference>
<name>A0A7R8WDS5_9CRUS</name>
<dbReference type="OrthoDB" id="6132182at2759"/>
<dbReference type="SUPFAM" id="SSF52833">
    <property type="entry name" value="Thioredoxin-like"/>
    <property type="match status" value="1"/>
</dbReference>
<dbReference type="Gene3D" id="3.40.30.10">
    <property type="entry name" value="Glutaredoxin"/>
    <property type="match status" value="1"/>
</dbReference>
<sequence>MKGSKCYFLSYGTFERSWQTAQQLCQVLHPMGSLAEFQELEELIDATLFLSNDDHNCRSWTSPGPWIGGLEIGDSNTFTWASTNSTIQNFNWAEGRPNSASSNDGIALDCSAEFKWIDLDNSMELPFLCEIPANPPAPTWTCPEGFDLVGKFCFATASETLTWDQAQSYCSSLTGTGKLVEIQTEEELEQLKTYLADNCAGTSSWIGAEQVPGAGNVFRWASTRRLVTVGDWGQEPDDGISEDGVFVTCSDWISAQVTFFRCPVPAFRRLAVTALSSQIRLFLRGFLCNIGLRRFFCLGIPGLVPDAGMPRLPIYDEQCDPPFQPIRGSKSYFLSYSTFKGSWQTAQQLCRLSHPKAYLAEFQDLEELIDATVFLTNNDHECRSWSSPGPWIGGMEIGDSNTFTWASTNSTIQNFNWAEGRPNSASSNDGIALDCSAEFKWIDLDNSMDLPFLCEIPANPPAPTWTCPEGFDLVGKFCFAIGSGTRTWHQAQSYCSSLTGTGKLVEIQTEEELEQLKTYLADNCTGTSSWIGAEQVPGAGNVFRWASTRRLVTIGDWGDGRPEPDDGVLEDGVFVTCNGSSNQVNMGGGTRKRLDLYYMPLSGPCRSVLLLAKKLKVNLNPIITNLLAGEHLKPDFIKYLANRYGGSKNRHLYPEDPEKRALIDNMLYVDQSVYTSLYKYIGPAMFRNEPLNPENKAATEDQIGSLAMYLERSGGPYITGENLTIADYSIIATMTSIEETNQFELDKWPHLVEYMNRLKNEMENYQVLNGVGAKQYGGFVRGKLGSN</sequence>
<dbReference type="InterPro" id="IPR010987">
    <property type="entry name" value="Glutathione-S-Trfase_C-like"/>
</dbReference>
<reference evidence="1" key="1">
    <citation type="submission" date="2020-11" db="EMBL/GenBank/DDBJ databases">
        <authorList>
            <person name="Tran Van P."/>
        </authorList>
    </citation>
    <scope>NUCLEOTIDE SEQUENCE</scope>
</reference>
<protein>
    <submittedName>
        <fullName evidence="1">Uncharacterized protein</fullName>
    </submittedName>
</protein>
<dbReference type="InterPro" id="IPR036249">
    <property type="entry name" value="Thioredoxin-like_sf"/>
</dbReference>
<dbReference type="CDD" id="cd03177">
    <property type="entry name" value="GST_C_Delta_Epsilon"/>
    <property type="match status" value="1"/>
</dbReference>
<dbReference type="SMART" id="SM00034">
    <property type="entry name" value="CLECT"/>
    <property type="match status" value="4"/>
</dbReference>
<dbReference type="InterPro" id="IPR016187">
    <property type="entry name" value="CTDL_fold"/>
</dbReference>